<name>A0A8H3QZH9_9GLOM</name>
<gene>
    <name evidence="1" type="ORF">RCL2_002475500</name>
</gene>
<organism evidence="1 2">
    <name type="scientific">Rhizophagus clarus</name>
    <dbReference type="NCBI Taxonomy" id="94130"/>
    <lineage>
        <taxon>Eukaryota</taxon>
        <taxon>Fungi</taxon>
        <taxon>Fungi incertae sedis</taxon>
        <taxon>Mucoromycota</taxon>
        <taxon>Glomeromycotina</taxon>
        <taxon>Glomeromycetes</taxon>
        <taxon>Glomerales</taxon>
        <taxon>Glomeraceae</taxon>
        <taxon>Rhizophagus</taxon>
    </lineage>
</organism>
<accession>A0A8H3QZH9</accession>
<reference evidence="1" key="1">
    <citation type="submission" date="2019-10" db="EMBL/GenBank/DDBJ databases">
        <title>Conservation and host-specific expression of non-tandemly repeated heterogenous ribosome RNA gene in arbuscular mycorrhizal fungi.</title>
        <authorList>
            <person name="Maeda T."/>
            <person name="Kobayashi Y."/>
            <person name="Nakagawa T."/>
            <person name="Ezawa T."/>
            <person name="Yamaguchi K."/>
            <person name="Bino T."/>
            <person name="Nishimoto Y."/>
            <person name="Shigenobu S."/>
            <person name="Kawaguchi M."/>
        </authorList>
    </citation>
    <scope>NUCLEOTIDE SEQUENCE</scope>
    <source>
        <strain evidence="1">HR1</strain>
    </source>
</reference>
<dbReference type="AlphaFoldDB" id="A0A8H3QZH9"/>
<comment type="caution">
    <text evidence="1">The sequence shown here is derived from an EMBL/GenBank/DDBJ whole genome shotgun (WGS) entry which is preliminary data.</text>
</comment>
<dbReference type="Proteomes" id="UP000615446">
    <property type="component" value="Unassembled WGS sequence"/>
</dbReference>
<evidence type="ECO:0000313" key="1">
    <source>
        <dbReference type="EMBL" id="GES98195.1"/>
    </source>
</evidence>
<evidence type="ECO:0000313" key="2">
    <source>
        <dbReference type="Proteomes" id="UP000615446"/>
    </source>
</evidence>
<sequence>MNKIELVANNDVYNMSLNEKTLREPDEFLQEMYKLFKVMHADIRKLCDENHELRKGIQILKSMVANSNSGRNIILKEIKYPTVQEYKAYSEKVLEQLQPERMKELKKNKQWDGNCIPECNYEFDYDGISCKSEYIIRIMKKLETSTLQDE</sequence>
<proteinExistence type="predicted"/>
<dbReference type="EMBL" id="BLAL01000262">
    <property type="protein sequence ID" value="GES98195.1"/>
    <property type="molecule type" value="Genomic_DNA"/>
</dbReference>
<protein>
    <submittedName>
        <fullName evidence="1">Uncharacterized protein</fullName>
    </submittedName>
</protein>